<evidence type="ECO:0000313" key="2">
    <source>
        <dbReference type="EMBL" id="ROQ30111.1"/>
    </source>
</evidence>
<name>A0A3N1PSM0_9GAMM</name>
<dbReference type="PANTHER" id="PTHR43798">
    <property type="entry name" value="MONOACYLGLYCEROL LIPASE"/>
    <property type="match status" value="1"/>
</dbReference>
<keyword evidence="3" id="KW-1185">Reference proteome</keyword>
<dbReference type="InterPro" id="IPR050266">
    <property type="entry name" value="AB_hydrolase_sf"/>
</dbReference>
<dbReference type="PRINTS" id="PR00111">
    <property type="entry name" value="ABHYDROLASE"/>
</dbReference>
<proteinExistence type="predicted"/>
<dbReference type="GO" id="GO:0016020">
    <property type="term" value="C:membrane"/>
    <property type="evidence" value="ECO:0007669"/>
    <property type="project" value="TreeGrafter"/>
</dbReference>
<reference evidence="2 3" key="1">
    <citation type="submission" date="2018-11" db="EMBL/GenBank/DDBJ databases">
        <title>Genomic Encyclopedia of Type Strains, Phase IV (KMG-IV): sequencing the most valuable type-strain genomes for metagenomic binning, comparative biology and taxonomic classification.</title>
        <authorList>
            <person name="Goeker M."/>
        </authorList>
    </citation>
    <scope>NUCLEOTIDE SEQUENCE [LARGE SCALE GENOMIC DNA]</scope>
    <source>
        <strain evidence="2 3">DSM 21945</strain>
    </source>
</reference>
<dbReference type="Pfam" id="PF00561">
    <property type="entry name" value="Abhydrolase_1"/>
    <property type="match status" value="1"/>
</dbReference>
<dbReference type="InterPro" id="IPR000639">
    <property type="entry name" value="Epox_hydrolase-like"/>
</dbReference>
<dbReference type="RefSeq" id="WP_123420893.1">
    <property type="nucleotide sequence ID" value="NZ_RJUL01000002.1"/>
</dbReference>
<dbReference type="AlphaFoldDB" id="A0A3N1PSM0"/>
<dbReference type="Proteomes" id="UP000268033">
    <property type="component" value="Unassembled WGS sequence"/>
</dbReference>
<sequence length="276" mass="30739">MTERQFVLADLTLAAQCWGQGEPVLALHGWMDNSGSFEALAQHWQHGELIALDLPGHGHSEHRQGPYYFVDYLLELYQVVEQLGCAVHLVGHSMGGMLCSAFAGLFPDKVKTLQLIDGLLPISNPPEHAAQTLRAAILSRLKHGRRPGRVYPSLREMAQVRSHNGDFSTQQAMPLVRRASILREDGYHWRTDPRLKTTSPLRLTPDQVQSLVAGIACPIAVYLGSEGLYTKDEARRQRELTLLGGIEPVWLEGGHHCHLQQPEALAMHLTKMLTLT</sequence>
<dbReference type="Gene3D" id="3.40.50.1820">
    <property type="entry name" value="alpha/beta hydrolase"/>
    <property type="match status" value="1"/>
</dbReference>
<dbReference type="InterPro" id="IPR000073">
    <property type="entry name" value="AB_hydrolase_1"/>
</dbReference>
<feature type="domain" description="AB hydrolase-1" evidence="1">
    <location>
        <begin position="23"/>
        <end position="129"/>
    </location>
</feature>
<evidence type="ECO:0000313" key="3">
    <source>
        <dbReference type="Proteomes" id="UP000268033"/>
    </source>
</evidence>
<dbReference type="GO" id="GO:0003824">
    <property type="term" value="F:catalytic activity"/>
    <property type="evidence" value="ECO:0007669"/>
    <property type="project" value="InterPro"/>
</dbReference>
<evidence type="ECO:0000259" key="1">
    <source>
        <dbReference type="Pfam" id="PF00561"/>
    </source>
</evidence>
<accession>A0A3N1PSM0</accession>
<comment type="caution">
    <text evidence="2">The sequence shown here is derived from an EMBL/GenBank/DDBJ whole genome shotgun (WGS) entry which is preliminary data.</text>
</comment>
<dbReference type="STRING" id="584787.GCA_001247655_00478"/>
<gene>
    <name evidence="2" type="ORF">EDC28_102504</name>
</gene>
<dbReference type="SUPFAM" id="SSF53474">
    <property type="entry name" value="alpha/beta-Hydrolases"/>
    <property type="match status" value="1"/>
</dbReference>
<dbReference type="InterPro" id="IPR029058">
    <property type="entry name" value="AB_hydrolase_fold"/>
</dbReference>
<dbReference type="PANTHER" id="PTHR43798:SF33">
    <property type="entry name" value="HYDROLASE, PUTATIVE (AFU_ORTHOLOGUE AFUA_2G14860)-RELATED"/>
    <property type="match status" value="1"/>
</dbReference>
<protein>
    <submittedName>
        <fullName evidence="2">Pimeloyl-ACP methyl ester carboxylesterase</fullName>
    </submittedName>
</protein>
<dbReference type="PRINTS" id="PR00412">
    <property type="entry name" value="EPOXHYDRLASE"/>
</dbReference>
<dbReference type="EMBL" id="RJUL01000002">
    <property type="protein sequence ID" value="ROQ30111.1"/>
    <property type="molecule type" value="Genomic_DNA"/>
</dbReference>
<organism evidence="2 3">
    <name type="scientific">Gallaecimonas pentaromativorans</name>
    <dbReference type="NCBI Taxonomy" id="584787"/>
    <lineage>
        <taxon>Bacteria</taxon>
        <taxon>Pseudomonadati</taxon>
        <taxon>Pseudomonadota</taxon>
        <taxon>Gammaproteobacteria</taxon>
        <taxon>Enterobacterales</taxon>
        <taxon>Gallaecimonadaceae</taxon>
        <taxon>Gallaecimonas</taxon>
    </lineage>
</organism>